<feature type="transmembrane region" description="Helical" evidence="5">
    <location>
        <begin position="258"/>
        <end position="279"/>
    </location>
</feature>
<evidence type="ECO:0000259" key="6">
    <source>
        <dbReference type="PROSITE" id="PS51012"/>
    </source>
</evidence>
<name>A0ABD5VME7_9EURY</name>
<comment type="subcellular location">
    <subcellularLocation>
        <location evidence="1">Membrane</location>
        <topology evidence="1">Multi-pass membrane protein</topology>
    </subcellularLocation>
</comment>
<feature type="transmembrane region" description="Helical" evidence="5">
    <location>
        <begin position="134"/>
        <end position="153"/>
    </location>
</feature>
<organism evidence="7 8">
    <name type="scientific">Halorubellus litoreus</name>
    <dbReference type="NCBI Taxonomy" id="755308"/>
    <lineage>
        <taxon>Archaea</taxon>
        <taxon>Methanobacteriati</taxon>
        <taxon>Methanobacteriota</taxon>
        <taxon>Stenosarchaea group</taxon>
        <taxon>Halobacteria</taxon>
        <taxon>Halobacteriales</taxon>
        <taxon>Halorubellaceae</taxon>
        <taxon>Halorubellus</taxon>
    </lineage>
</organism>
<dbReference type="RefSeq" id="WP_336351314.1">
    <property type="nucleotide sequence ID" value="NZ_JAZAQL010000003.1"/>
</dbReference>
<keyword evidence="3 5" id="KW-1133">Transmembrane helix</keyword>
<feature type="domain" description="ABC transmembrane type-2" evidence="6">
    <location>
        <begin position="41"/>
        <end position="287"/>
    </location>
</feature>
<dbReference type="InterPro" id="IPR013525">
    <property type="entry name" value="ABC2_TM"/>
</dbReference>
<gene>
    <name evidence="7" type="ORF">ACFQGB_15975</name>
</gene>
<dbReference type="InterPro" id="IPR047817">
    <property type="entry name" value="ABC2_TM_bact-type"/>
</dbReference>
<keyword evidence="2 5" id="KW-0812">Transmembrane</keyword>
<dbReference type="InterPro" id="IPR051328">
    <property type="entry name" value="T7SS_ABC-Transporter"/>
</dbReference>
<feature type="transmembrane region" description="Helical" evidence="5">
    <location>
        <begin position="192"/>
        <end position="212"/>
    </location>
</feature>
<dbReference type="PROSITE" id="PS51012">
    <property type="entry name" value="ABC_TM2"/>
    <property type="match status" value="1"/>
</dbReference>
<evidence type="ECO:0000256" key="2">
    <source>
        <dbReference type="ARBA" id="ARBA00022692"/>
    </source>
</evidence>
<dbReference type="PRINTS" id="PR00164">
    <property type="entry name" value="ABC2TRNSPORT"/>
</dbReference>
<evidence type="ECO:0000313" key="7">
    <source>
        <dbReference type="EMBL" id="MFC6954362.1"/>
    </source>
</evidence>
<keyword evidence="4 5" id="KW-0472">Membrane</keyword>
<keyword evidence="8" id="KW-1185">Reference proteome</keyword>
<reference evidence="7 8" key="1">
    <citation type="journal article" date="2019" name="Int. J. Syst. Evol. Microbiol.">
        <title>The Global Catalogue of Microorganisms (GCM) 10K type strain sequencing project: providing services to taxonomists for standard genome sequencing and annotation.</title>
        <authorList>
            <consortium name="The Broad Institute Genomics Platform"/>
            <consortium name="The Broad Institute Genome Sequencing Center for Infectious Disease"/>
            <person name="Wu L."/>
            <person name="Ma J."/>
        </authorList>
    </citation>
    <scope>NUCLEOTIDE SEQUENCE [LARGE SCALE GENOMIC DNA]</scope>
    <source>
        <strain evidence="7 8">GX26</strain>
    </source>
</reference>
<evidence type="ECO:0000256" key="5">
    <source>
        <dbReference type="SAM" id="Phobius"/>
    </source>
</evidence>
<feature type="transmembrane region" description="Helical" evidence="5">
    <location>
        <begin position="159"/>
        <end position="180"/>
    </location>
</feature>
<dbReference type="PIRSF" id="PIRSF006648">
    <property type="entry name" value="DrrB"/>
    <property type="match status" value="1"/>
</dbReference>
<dbReference type="GO" id="GO:0016020">
    <property type="term" value="C:membrane"/>
    <property type="evidence" value="ECO:0007669"/>
    <property type="project" value="UniProtKB-SubCell"/>
</dbReference>
<dbReference type="PANTHER" id="PTHR43077">
    <property type="entry name" value="TRANSPORT PERMEASE YVFS-RELATED"/>
    <property type="match status" value="1"/>
</dbReference>
<proteinExistence type="predicted"/>
<protein>
    <submittedName>
        <fullName evidence="7">ABC transporter permease</fullName>
    </submittedName>
</protein>
<evidence type="ECO:0000313" key="8">
    <source>
        <dbReference type="Proteomes" id="UP001596395"/>
    </source>
</evidence>
<feature type="transmembrane region" description="Helical" evidence="5">
    <location>
        <begin position="82"/>
        <end position="104"/>
    </location>
</feature>
<dbReference type="AlphaFoldDB" id="A0ABD5VME7"/>
<sequence length="293" mass="29889">MSGTAATAGDDGPAPRDGNSFVGDAWANCKRWHRKALRNPFVIVVVLVQPIVALLLFTEVFRAVGAAALAETGLESVEYVTFLLPAVVVQAALAAAISSGVGTFDDIRSGMFEKVLVSPMSTGAVFAGKAAAELARIVVQVLVVVALGVAIGARIETGLLGVVGIVLVAVLFALWFMAVSNAIALVVETEEVIIAVANLLQFPLLFLSSGLLPLGAFPDWVRAVAAVNPVSYAVDAVRALVLGGDAVTVVSVSGLGPILGAFVPAVCLLAALTFVCGAFTASLMARFGDDAGA</sequence>
<evidence type="ECO:0000256" key="1">
    <source>
        <dbReference type="ARBA" id="ARBA00004141"/>
    </source>
</evidence>
<dbReference type="EMBL" id="JBHSXN010000003">
    <property type="protein sequence ID" value="MFC6954362.1"/>
    <property type="molecule type" value="Genomic_DNA"/>
</dbReference>
<dbReference type="InterPro" id="IPR000412">
    <property type="entry name" value="ABC_2_transport"/>
</dbReference>
<dbReference type="PANTHER" id="PTHR43077:SF10">
    <property type="entry name" value="TRANSPORT PERMEASE PROTEIN"/>
    <property type="match status" value="1"/>
</dbReference>
<feature type="transmembrane region" description="Helical" evidence="5">
    <location>
        <begin position="41"/>
        <end position="70"/>
    </location>
</feature>
<accession>A0ABD5VME7</accession>
<dbReference type="Proteomes" id="UP001596395">
    <property type="component" value="Unassembled WGS sequence"/>
</dbReference>
<evidence type="ECO:0000256" key="4">
    <source>
        <dbReference type="ARBA" id="ARBA00023136"/>
    </source>
</evidence>
<comment type="caution">
    <text evidence="7">The sequence shown here is derived from an EMBL/GenBank/DDBJ whole genome shotgun (WGS) entry which is preliminary data.</text>
</comment>
<dbReference type="Pfam" id="PF01061">
    <property type="entry name" value="ABC2_membrane"/>
    <property type="match status" value="1"/>
</dbReference>
<evidence type="ECO:0000256" key="3">
    <source>
        <dbReference type="ARBA" id="ARBA00022989"/>
    </source>
</evidence>